<dbReference type="Gene3D" id="4.10.240.10">
    <property type="entry name" value="Zn(2)-C6 fungal-type DNA-binding domain"/>
    <property type="match status" value="1"/>
</dbReference>
<dbReference type="GO" id="GO:0008270">
    <property type="term" value="F:zinc ion binding"/>
    <property type="evidence" value="ECO:0007669"/>
    <property type="project" value="UniProtKB-KW"/>
</dbReference>
<dbReference type="InterPro" id="IPR036864">
    <property type="entry name" value="Zn2-C6_fun-type_DNA-bd_sf"/>
</dbReference>
<dbReference type="InterPro" id="IPR001138">
    <property type="entry name" value="Zn2Cys6_DnaBD"/>
</dbReference>
<dbReference type="CDD" id="cd00067">
    <property type="entry name" value="GAL4"/>
    <property type="match status" value="1"/>
</dbReference>
<dbReference type="SUPFAM" id="SSF57667">
    <property type="entry name" value="beta-beta-alpha zinc fingers"/>
    <property type="match status" value="1"/>
</dbReference>
<evidence type="ECO:0000259" key="10">
    <source>
        <dbReference type="PROSITE" id="PS50157"/>
    </source>
</evidence>
<evidence type="ECO:0000259" key="9">
    <source>
        <dbReference type="PROSITE" id="PS50048"/>
    </source>
</evidence>
<dbReference type="OrthoDB" id="10018191at2759"/>
<dbReference type="SMART" id="SM00355">
    <property type="entry name" value="ZnF_C2H2"/>
    <property type="match status" value="2"/>
</dbReference>
<keyword evidence="6" id="KW-0539">Nucleus</keyword>
<organism evidence="11 12">
    <name type="scientific">Lachnellula arida</name>
    <dbReference type="NCBI Taxonomy" id="1316785"/>
    <lineage>
        <taxon>Eukaryota</taxon>
        <taxon>Fungi</taxon>
        <taxon>Dikarya</taxon>
        <taxon>Ascomycota</taxon>
        <taxon>Pezizomycotina</taxon>
        <taxon>Leotiomycetes</taxon>
        <taxon>Helotiales</taxon>
        <taxon>Lachnaceae</taxon>
        <taxon>Lachnellula</taxon>
    </lineage>
</organism>
<dbReference type="InterPro" id="IPR051059">
    <property type="entry name" value="VerF-like"/>
</dbReference>
<dbReference type="GO" id="GO:0000978">
    <property type="term" value="F:RNA polymerase II cis-regulatory region sequence-specific DNA binding"/>
    <property type="evidence" value="ECO:0007669"/>
    <property type="project" value="InterPro"/>
</dbReference>
<dbReference type="Pfam" id="PF00172">
    <property type="entry name" value="Zn_clus"/>
    <property type="match status" value="1"/>
</dbReference>
<keyword evidence="2" id="KW-0479">Metal-binding</keyword>
<dbReference type="SMART" id="SM00066">
    <property type="entry name" value="GAL4"/>
    <property type="match status" value="1"/>
</dbReference>
<comment type="caution">
    <text evidence="11">The sequence shown here is derived from an EMBL/GenBank/DDBJ whole genome shotgun (WGS) entry which is preliminary data.</text>
</comment>
<evidence type="ECO:0000256" key="1">
    <source>
        <dbReference type="ARBA" id="ARBA00004123"/>
    </source>
</evidence>
<dbReference type="AlphaFoldDB" id="A0A8T9BKC7"/>
<evidence type="ECO:0000256" key="7">
    <source>
        <dbReference type="PROSITE-ProRule" id="PRU00042"/>
    </source>
</evidence>
<keyword evidence="4 7" id="KW-0863">Zinc-finger</keyword>
<evidence type="ECO:0000256" key="2">
    <source>
        <dbReference type="ARBA" id="ARBA00022723"/>
    </source>
</evidence>
<dbReference type="GO" id="GO:0005634">
    <property type="term" value="C:nucleus"/>
    <property type="evidence" value="ECO:0007669"/>
    <property type="project" value="UniProtKB-SubCell"/>
</dbReference>
<feature type="domain" description="C2H2-type" evidence="10">
    <location>
        <begin position="7"/>
        <end position="34"/>
    </location>
</feature>
<dbReference type="PANTHER" id="PTHR40626">
    <property type="entry name" value="MIP31509P"/>
    <property type="match status" value="1"/>
</dbReference>
<dbReference type="SUPFAM" id="SSF57701">
    <property type="entry name" value="Zn2/Cys6 DNA-binding domain"/>
    <property type="match status" value="1"/>
</dbReference>
<dbReference type="PROSITE" id="PS50048">
    <property type="entry name" value="ZN2_CY6_FUNGAL_2"/>
    <property type="match status" value="1"/>
</dbReference>
<evidence type="ECO:0000256" key="3">
    <source>
        <dbReference type="ARBA" id="ARBA00022737"/>
    </source>
</evidence>
<dbReference type="Proteomes" id="UP000469559">
    <property type="component" value="Unassembled WGS sequence"/>
</dbReference>
<dbReference type="Pfam" id="PF04082">
    <property type="entry name" value="Fungal_trans"/>
    <property type="match status" value="1"/>
</dbReference>
<evidence type="ECO:0000256" key="8">
    <source>
        <dbReference type="SAM" id="MobiDB-lite"/>
    </source>
</evidence>
<comment type="subcellular location">
    <subcellularLocation>
        <location evidence="1">Nucleus</location>
    </subcellularLocation>
</comment>
<name>A0A8T9BKC7_9HELO</name>
<dbReference type="PROSITE" id="PS00463">
    <property type="entry name" value="ZN2_CY6_FUNGAL_1"/>
    <property type="match status" value="1"/>
</dbReference>
<feature type="domain" description="C2H2-type" evidence="10">
    <location>
        <begin position="35"/>
        <end position="53"/>
    </location>
</feature>
<reference evidence="11 12" key="1">
    <citation type="submission" date="2018-05" db="EMBL/GenBank/DDBJ databases">
        <title>Whole genome sequencing for identification of molecular markers to develop diagnostic detection tools for the regulated plant pathogen Lachnellula willkommii.</title>
        <authorList>
            <person name="Giroux E."/>
            <person name="Bilodeau G."/>
        </authorList>
    </citation>
    <scope>NUCLEOTIDE SEQUENCE [LARGE SCALE GENOMIC DNA]</scope>
    <source>
        <strain evidence="11 12">CBS 203.66</strain>
    </source>
</reference>
<dbReference type="EMBL" id="QGMF01000141">
    <property type="protein sequence ID" value="TVY18873.1"/>
    <property type="molecule type" value="Genomic_DNA"/>
</dbReference>
<dbReference type="PROSITE" id="PS50157">
    <property type="entry name" value="ZINC_FINGER_C2H2_2"/>
    <property type="match status" value="2"/>
</dbReference>
<dbReference type="GO" id="GO:0000785">
    <property type="term" value="C:chromatin"/>
    <property type="evidence" value="ECO:0007669"/>
    <property type="project" value="TreeGrafter"/>
</dbReference>
<protein>
    <submittedName>
        <fullName evidence="11">Gastrula zinc finger protein XlCGF9.1</fullName>
    </submittedName>
</protein>
<keyword evidence="5" id="KW-0862">Zinc</keyword>
<evidence type="ECO:0000256" key="5">
    <source>
        <dbReference type="ARBA" id="ARBA00022833"/>
    </source>
</evidence>
<gene>
    <name evidence="11" type="primary">ZG9</name>
    <name evidence="11" type="ORF">LARI1_G004008</name>
</gene>
<feature type="domain" description="Zn(2)-C6 fungal-type" evidence="9">
    <location>
        <begin position="77"/>
        <end position="106"/>
    </location>
</feature>
<dbReference type="InterPro" id="IPR007219">
    <property type="entry name" value="XnlR_reg_dom"/>
</dbReference>
<keyword evidence="3" id="KW-0677">Repeat</keyword>
<dbReference type="InterPro" id="IPR036236">
    <property type="entry name" value="Znf_C2H2_sf"/>
</dbReference>
<evidence type="ECO:0000256" key="4">
    <source>
        <dbReference type="ARBA" id="ARBA00022771"/>
    </source>
</evidence>
<dbReference type="FunFam" id="3.30.160.60:FF:000065">
    <property type="entry name" value="B-cell CLL/lymphoma 6, member B"/>
    <property type="match status" value="1"/>
</dbReference>
<dbReference type="FunFam" id="3.30.160.60:FF:000100">
    <property type="entry name" value="Zinc finger 45-like"/>
    <property type="match status" value="1"/>
</dbReference>
<keyword evidence="12" id="KW-1185">Reference proteome</keyword>
<sequence>MEAQSPSTCNQCGKKFQRKAHLLRHQQQHSGDRPYSCKFCSKTFKRSDVLRDHFSRCDRRGNSAIPNSLERGRKRHACDECSRLKVKCDNNVPCRKCKEFGRTCVKSRPTAASSPDESTASASRSTPDPASSDRNSIGFLLNCPTETDFMREFPKSSTLSPNSKPAEYQSFTSLGHSYEPPPAAMNDASYMHQDYGHIMQDNRLDVLLDNLEFANFEERSHSWQMPGENAMPWSGDATFIDRHVLGQKAYEIREKLKYTAANLHSPNMPPKEILDGINSITADNIVAWVKLYFTHWHKHAPLVHESSFNLCTAAMPLILAVISLGGMYSKEAAEVAKLKRLLDTIEAYVYSIPGLSEEYDIPGRTYIIQGENAAPEWQQYQLEELQGAYLMIVVQFWSGNPTARTRVRQSRFQRIYSIFHHLNLQVVQHSPTFQITDQQSFRSWIRKESYIRTAALATILDHAFGIFDNVSPRFQWAEIDLPFPSDDVYFKVTNYEELVAQSLYPQHKIKIKDAFLVLFSPPETAEHELKVLRNANLTALDMQMLIHYLYTCVWKSTFSNPMAALPTVKISDLLSPFRTAMRNWRTVWDQIKNLVPDNEWNKLGFQITAETYFDAVKAIVDAFEKRDGKFPPIPSDCSLGNKEIPPGFFDSS</sequence>
<accession>A0A8T9BKC7</accession>
<dbReference type="InterPro" id="IPR013087">
    <property type="entry name" value="Znf_C2H2_type"/>
</dbReference>
<evidence type="ECO:0000256" key="6">
    <source>
        <dbReference type="ARBA" id="ARBA00023242"/>
    </source>
</evidence>
<dbReference type="Gene3D" id="3.30.160.60">
    <property type="entry name" value="Classic Zinc Finger"/>
    <property type="match status" value="2"/>
</dbReference>
<feature type="region of interest" description="Disordered" evidence="8">
    <location>
        <begin position="107"/>
        <end position="137"/>
    </location>
</feature>
<dbReference type="GO" id="GO:0006351">
    <property type="term" value="P:DNA-templated transcription"/>
    <property type="evidence" value="ECO:0007669"/>
    <property type="project" value="InterPro"/>
</dbReference>
<evidence type="ECO:0000313" key="11">
    <source>
        <dbReference type="EMBL" id="TVY18873.1"/>
    </source>
</evidence>
<dbReference type="PROSITE" id="PS00028">
    <property type="entry name" value="ZINC_FINGER_C2H2_1"/>
    <property type="match status" value="1"/>
</dbReference>
<feature type="compositionally biased region" description="Polar residues" evidence="8">
    <location>
        <begin position="110"/>
        <end position="135"/>
    </location>
</feature>
<dbReference type="PANTHER" id="PTHR40626:SF3">
    <property type="entry name" value="TRANSCRIPTION FACTOR WITH C2H2 AND ZN(2)-CYS(6) DNA BINDING DOMAIN (EUROFUNG)-RELATED"/>
    <property type="match status" value="1"/>
</dbReference>
<proteinExistence type="predicted"/>
<evidence type="ECO:0000313" key="12">
    <source>
        <dbReference type="Proteomes" id="UP000469559"/>
    </source>
</evidence>
<dbReference type="GO" id="GO:0000981">
    <property type="term" value="F:DNA-binding transcription factor activity, RNA polymerase II-specific"/>
    <property type="evidence" value="ECO:0007669"/>
    <property type="project" value="InterPro"/>
</dbReference>